<dbReference type="FunFam" id="3.30.230.10:FF:000003">
    <property type="entry name" value="Elongation factor G"/>
    <property type="match status" value="1"/>
</dbReference>
<dbReference type="Pfam" id="PF00679">
    <property type="entry name" value="EFG_C"/>
    <property type="match status" value="1"/>
</dbReference>
<dbReference type="CDD" id="cd01886">
    <property type="entry name" value="EF-G"/>
    <property type="match status" value="1"/>
</dbReference>
<organism evidence="9 10">
    <name type="scientific">Tumebacillus avium</name>
    <dbReference type="NCBI Taxonomy" id="1903704"/>
    <lineage>
        <taxon>Bacteria</taxon>
        <taxon>Bacillati</taxon>
        <taxon>Bacillota</taxon>
        <taxon>Bacilli</taxon>
        <taxon>Bacillales</taxon>
        <taxon>Alicyclobacillaceae</taxon>
        <taxon>Tumebacillus</taxon>
    </lineage>
</organism>
<keyword evidence="10" id="KW-1185">Reference proteome</keyword>
<keyword evidence="6 7" id="KW-0342">GTP-binding</keyword>
<evidence type="ECO:0000313" key="10">
    <source>
        <dbReference type="Proteomes" id="UP000195437"/>
    </source>
</evidence>
<dbReference type="InterPro" id="IPR005517">
    <property type="entry name" value="Transl_elong_EFG/EF2_IV"/>
</dbReference>
<dbReference type="FunFam" id="3.30.70.870:FF:000001">
    <property type="entry name" value="Elongation factor G"/>
    <property type="match status" value="1"/>
</dbReference>
<dbReference type="CDD" id="cd03713">
    <property type="entry name" value="EFG_mtEFG_C"/>
    <property type="match status" value="1"/>
</dbReference>
<dbReference type="PANTHER" id="PTHR43261">
    <property type="entry name" value="TRANSLATION ELONGATION FACTOR G-RELATED"/>
    <property type="match status" value="1"/>
</dbReference>
<comment type="function">
    <text evidence="7">Catalyzes the GTP-dependent ribosomal translocation step during translation elongation. During this step, the ribosome changes from the pre-translocational (PRE) to the post-translocational (POST) state as the newly formed A-site-bound peptidyl-tRNA and P-site-bound deacylated tRNA move to the P and E sites, respectively. Catalyzes the coordinated movement of the two tRNA molecules, the mRNA and conformational changes in the ribosome.</text>
</comment>
<dbReference type="SUPFAM" id="SSF50447">
    <property type="entry name" value="Translation proteins"/>
    <property type="match status" value="1"/>
</dbReference>
<dbReference type="InterPro" id="IPR000795">
    <property type="entry name" value="T_Tr_GTP-bd_dom"/>
</dbReference>
<dbReference type="GO" id="GO:0003924">
    <property type="term" value="F:GTPase activity"/>
    <property type="evidence" value="ECO:0007669"/>
    <property type="project" value="InterPro"/>
</dbReference>
<dbReference type="CDD" id="cd01434">
    <property type="entry name" value="EFG_mtEFG1_IV"/>
    <property type="match status" value="1"/>
</dbReference>
<dbReference type="GO" id="GO:0032790">
    <property type="term" value="P:ribosome disassembly"/>
    <property type="evidence" value="ECO:0007669"/>
    <property type="project" value="TreeGrafter"/>
</dbReference>
<dbReference type="NCBIfam" id="TIGR00484">
    <property type="entry name" value="EF-G"/>
    <property type="match status" value="1"/>
</dbReference>
<dbReference type="InterPro" id="IPR027417">
    <property type="entry name" value="P-loop_NTPase"/>
</dbReference>
<dbReference type="PANTHER" id="PTHR43261:SF1">
    <property type="entry name" value="RIBOSOME-RELEASING FACTOR 2, MITOCHONDRIAL"/>
    <property type="match status" value="1"/>
</dbReference>
<dbReference type="RefSeq" id="WP_087456446.1">
    <property type="nucleotide sequence ID" value="NZ_CP021434.1"/>
</dbReference>
<feature type="domain" description="Tr-type G" evidence="8">
    <location>
        <begin position="8"/>
        <end position="282"/>
    </location>
</feature>
<dbReference type="InterPro" id="IPR009022">
    <property type="entry name" value="EFG_III"/>
</dbReference>
<dbReference type="AlphaFoldDB" id="A0A1Y0IKN6"/>
<dbReference type="InterPro" id="IPR005225">
    <property type="entry name" value="Small_GTP-bd"/>
</dbReference>
<dbReference type="Pfam" id="PF14492">
    <property type="entry name" value="EFG_III"/>
    <property type="match status" value="1"/>
</dbReference>
<dbReference type="CDD" id="cd16262">
    <property type="entry name" value="EFG_III"/>
    <property type="match status" value="1"/>
</dbReference>
<dbReference type="SMART" id="SM00838">
    <property type="entry name" value="EFG_C"/>
    <property type="match status" value="1"/>
</dbReference>
<name>A0A1Y0IKN6_9BACL</name>
<dbReference type="Gene3D" id="3.30.230.10">
    <property type="match status" value="1"/>
</dbReference>
<feature type="binding site" evidence="7">
    <location>
        <begin position="17"/>
        <end position="24"/>
    </location>
    <ligand>
        <name>GTP</name>
        <dbReference type="ChEBI" id="CHEBI:37565"/>
    </ligand>
</feature>
<dbReference type="InterPro" id="IPR053905">
    <property type="entry name" value="EF-G-like_DII"/>
</dbReference>
<evidence type="ECO:0000256" key="4">
    <source>
        <dbReference type="ARBA" id="ARBA00022768"/>
    </source>
</evidence>
<evidence type="ECO:0000259" key="8">
    <source>
        <dbReference type="PROSITE" id="PS51722"/>
    </source>
</evidence>
<gene>
    <name evidence="7" type="primary">fusA</name>
    <name evidence="9" type="ORF">CBW65_08305</name>
</gene>
<dbReference type="SMART" id="SM00889">
    <property type="entry name" value="EFG_IV"/>
    <property type="match status" value="1"/>
</dbReference>
<dbReference type="InterPro" id="IPR031157">
    <property type="entry name" value="G_TR_CS"/>
</dbReference>
<dbReference type="HAMAP" id="MF_00054_B">
    <property type="entry name" value="EF_G_EF_2_B"/>
    <property type="match status" value="1"/>
</dbReference>
<dbReference type="SUPFAM" id="SSF54980">
    <property type="entry name" value="EF-G C-terminal domain-like"/>
    <property type="match status" value="2"/>
</dbReference>
<dbReference type="InterPro" id="IPR000640">
    <property type="entry name" value="EFG_V-like"/>
</dbReference>
<evidence type="ECO:0000256" key="2">
    <source>
        <dbReference type="ARBA" id="ARBA00017872"/>
    </source>
</evidence>
<dbReference type="Gene3D" id="3.30.70.240">
    <property type="match status" value="1"/>
</dbReference>
<evidence type="ECO:0000256" key="6">
    <source>
        <dbReference type="ARBA" id="ARBA00023134"/>
    </source>
</evidence>
<dbReference type="GO" id="GO:0005737">
    <property type="term" value="C:cytoplasm"/>
    <property type="evidence" value="ECO:0007669"/>
    <property type="project" value="UniProtKB-SubCell"/>
</dbReference>
<dbReference type="InterPro" id="IPR041095">
    <property type="entry name" value="EFG_II"/>
</dbReference>
<dbReference type="FunFam" id="3.40.50.300:FF:000029">
    <property type="entry name" value="Elongation factor G"/>
    <property type="match status" value="1"/>
</dbReference>
<dbReference type="PRINTS" id="PR00315">
    <property type="entry name" value="ELONGATNFCT"/>
</dbReference>
<keyword evidence="7" id="KW-0963">Cytoplasm</keyword>
<dbReference type="SUPFAM" id="SSF54211">
    <property type="entry name" value="Ribosomal protein S5 domain 2-like"/>
    <property type="match status" value="1"/>
</dbReference>
<feature type="binding site" evidence="7">
    <location>
        <begin position="81"/>
        <end position="85"/>
    </location>
    <ligand>
        <name>GTP</name>
        <dbReference type="ChEBI" id="CHEBI:37565"/>
    </ligand>
</feature>
<sequence>MSRKFPLERTRNIGIMAHIDAGKTTTTERVLFYTGRVHKIGEVHEGAATMDWMVQEQERGITITSAATTAEWNNHRINIIDTPGHVDFTVEVERSLRVLDGSVGVFCAKGGVEPQSETVWRQADKYSVPRIAYVNKMDIIGADFFRCIDMMRDRLKANAVPLHLPIGAEDTFQGMVDLVTMKAVIYTDDLGKTSEQAEIPADLKDRAEELRASLVEAVAELDEELMMKYLEGEEITTEEIKAALRKGVINVQIIPVLCGSSYKNKGVQQMLDAVVDYMPAPTDVPAIKGVTEDGEETERPSSDTEPFAALAFKIMTDPFVGKLAFFRVYSGVLTSGSYVLNSTKGKRERIGRILQMHANHREEISTVYSGDIAAAVGLKDTTTGDTLCDEKSVVILESMEFPEPVISLSLEPKSKADQDKLGIALSKLAEEDPTFKTYTDQETGQTIISGMGELHLEIIVDRLLREFKVETNVGKPQVAYKETISSKVKIEGKFVRQSGGKGQYGHVWLELEPLERGAGYQFENKIVGGVVPREYVPAVDNGIQEAMSNGILAGYPLIDMKATIIDGSYHDVDSSEMAFKIAGSMALKAGAVKAGPVILEPIMKVEVIVPEEYMGDIMGDVNSRRGRIEGMETRAGAQVIRAYVPLSEMFGYATTLRSRTQGRGQYAMEFFAFEETPKSITQEIIAKNKGE</sequence>
<comment type="subcellular location">
    <subcellularLocation>
        <location evidence="7">Cytoplasm</location>
    </subcellularLocation>
</comment>
<dbReference type="Proteomes" id="UP000195437">
    <property type="component" value="Chromosome"/>
</dbReference>
<dbReference type="Pfam" id="PF22042">
    <property type="entry name" value="EF-G_D2"/>
    <property type="match status" value="1"/>
</dbReference>
<dbReference type="CDD" id="cd04088">
    <property type="entry name" value="EFG_mtEFG_II"/>
    <property type="match status" value="1"/>
</dbReference>
<dbReference type="Gene3D" id="3.30.70.870">
    <property type="entry name" value="Elongation Factor G (Translational Gtpase), domain 3"/>
    <property type="match status" value="1"/>
</dbReference>
<dbReference type="GO" id="GO:0005525">
    <property type="term" value="F:GTP binding"/>
    <property type="evidence" value="ECO:0007669"/>
    <property type="project" value="UniProtKB-UniRule"/>
</dbReference>
<dbReference type="FunFam" id="3.30.70.240:FF:000001">
    <property type="entry name" value="Elongation factor G"/>
    <property type="match status" value="1"/>
</dbReference>
<comment type="similarity">
    <text evidence="1 7">Belongs to the TRAFAC class translation factor GTPase superfamily. Classic translation factor GTPase family. EF-G/EF-2 subfamily.</text>
</comment>
<dbReference type="InterPro" id="IPR035647">
    <property type="entry name" value="EFG_III/V"/>
</dbReference>
<keyword evidence="4 7" id="KW-0251">Elongation factor</keyword>
<dbReference type="Gene3D" id="3.40.50.300">
    <property type="entry name" value="P-loop containing nucleotide triphosphate hydrolases"/>
    <property type="match status" value="2"/>
</dbReference>
<dbReference type="InterPro" id="IPR035649">
    <property type="entry name" value="EFG_V"/>
</dbReference>
<dbReference type="InterPro" id="IPR047872">
    <property type="entry name" value="EFG_IV"/>
</dbReference>
<dbReference type="NCBIfam" id="TIGR00231">
    <property type="entry name" value="small_GTP"/>
    <property type="match status" value="1"/>
</dbReference>
<dbReference type="Pfam" id="PF00009">
    <property type="entry name" value="GTP_EFTU"/>
    <property type="match status" value="1"/>
</dbReference>
<reference evidence="10" key="1">
    <citation type="submission" date="2017-05" db="EMBL/GenBank/DDBJ databases">
        <authorList>
            <person name="Sung H."/>
        </authorList>
    </citation>
    <scope>NUCLEOTIDE SEQUENCE [LARGE SCALE GENOMIC DNA]</scope>
    <source>
        <strain evidence="10">AR23208</strain>
    </source>
</reference>
<dbReference type="EMBL" id="CP021434">
    <property type="protein sequence ID" value="ARU61062.1"/>
    <property type="molecule type" value="Genomic_DNA"/>
</dbReference>
<feature type="binding site" evidence="7">
    <location>
        <begin position="135"/>
        <end position="138"/>
    </location>
    <ligand>
        <name>GTP</name>
        <dbReference type="ChEBI" id="CHEBI:37565"/>
    </ligand>
</feature>
<dbReference type="InterPro" id="IPR009000">
    <property type="entry name" value="Transl_B-barrel_sf"/>
</dbReference>
<evidence type="ECO:0000256" key="5">
    <source>
        <dbReference type="ARBA" id="ARBA00022917"/>
    </source>
</evidence>
<keyword evidence="5 7" id="KW-0648">Protein biosynthesis</keyword>
<dbReference type="FunFam" id="2.40.30.10:FF:000006">
    <property type="entry name" value="Elongation factor G"/>
    <property type="match status" value="1"/>
</dbReference>
<dbReference type="SUPFAM" id="SSF52540">
    <property type="entry name" value="P-loop containing nucleoside triphosphate hydrolases"/>
    <property type="match status" value="1"/>
</dbReference>
<dbReference type="NCBIfam" id="NF009381">
    <property type="entry name" value="PRK12740.1-5"/>
    <property type="match status" value="1"/>
</dbReference>
<keyword evidence="3 7" id="KW-0547">Nucleotide-binding</keyword>
<evidence type="ECO:0000256" key="1">
    <source>
        <dbReference type="ARBA" id="ARBA00005870"/>
    </source>
</evidence>
<evidence type="ECO:0000313" key="9">
    <source>
        <dbReference type="EMBL" id="ARU61062.1"/>
    </source>
</evidence>
<dbReference type="InterPro" id="IPR014721">
    <property type="entry name" value="Ribsml_uS5_D2-typ_fold_subgr"/>
</dbReference>
<dbReference type="PROSITE" id="PS51722">
    <property type="entry name" value="G_TR_2"/>
    <property type="match status" value="1"/>
</dbReference>
<dbReference type="NCBIfam" id="NF009379">
    <property type="entry name" value="PRK12740.1-3"/>
    <property type="match status" value="1"/>
</dbReference>
<dbReference type="PROSITE" id="PS00301">
    <property type="entry name" value="G_TR_1"/>
    <property type="match status" value="1"/>
</dbReference>
<proteinExistence type="inferred from homology"/>
<protein>
    <recommendedName>
        <fullName evidence="2 7">Elongation factor G</fullName>
        <shortName evidence="7">EF-G</shortName>
    </recommendedName>
</protein>
<evidence type="ECO:0000256" key="3">
    <source>
        <dbReference type="ARBA" id="ARBA00022741"/>
    </source>
</evidence>
<dbReference type="OrthoDB" id="9804431at2"/>
<dbReference type="GO" id="GO:0003746">
    <property type="term" value="F:translation elongation factor activity"/>
    <property type="evidence" value="ECO:0007669"/>
    <property type="project" value="UniProtKB-UniRule"/>
</dbReference>
<accession>A0A1Y0IKN6</accession>
<dbReference type="InterPro" id="IPR020568">
    <property type="entry name" value="Ribosomal_Su5_D2-typ_SF"/>
</dbReference>
<dbReference type="InterPro" id="IPR004540">
    <property type="entry name" value="Transl_elong_EFG/EF2"/>
</dbReference>
<dbReference type="Pfam" id="PF03764">
    <property type="entry name" value="EFG_IV"/>
    <property type="match status" value="1"/>
</dbReference>
<evidence type="ECO:0000256" key="7">
    <source>
        <dbReference type="HAMAP-Rule" id="MF_00054"/>
    </source>
</evidence>
<dbReference type="KEGG" id="tum:CBW65_08305"/>